<organism evidence="1 2">
    <name type="scientific">Romanomermis culicivorax</name>
    <name type="common">Nematode worm</name>
    <dbReference type="NCBI Taxonomy" id="13658"/>
    <lineage>
        <taxon>Eukaryota</taxon>
        <taxon>Metazoa</taxon>
        <taxon>Ecdysozoa</taxon>
        <taxon>Nematoda</taxon>
        <taxon>Enoplea</taxon>
        <taxon>Dorylaimia</taxon>
        <taxon>Mermithida</taxon>
        <taxon>Mermithoidea</taxon>
        <taxon>Mermithidae</taxon>
        <taxon>Romanomermis</taxon>
    </lineage>
</organism>
<evidence type="ECO:0000313" key="1">
    <source>
        <dbReference type="Proteomes" id="UP000887565"/>
    </source>
</evidence>
<keyword evidence="1" id="KW-1185">Reference proteome</keyword>
<protein>
    <submittedName>
        <fullName evidence="2">Uncharacterized protein</fullName>
    </submittedName>
</protein>
<dbReference type="Proteomes" id="UP000887565">
    <property type="component" value="Unplaced"/>
</dbReference>
<proteinExistence type="predicted"/>
<accession>A0A915IEF5</accession>
<reference evidence="2" key="1">
    <citation type="submission" date="2022-11" db="UniProtKB">
        <authorList>
            <consortium name="WormBaseParasite"/>
        </authorList>
    </citation>
    <scope>IDENTIFICATION</scope>
</reference>
<evidence type="ECO:0000313" key="2">
    <source>
        <dbReference type="WBParaSite" id="nRc.2.0.1.t11596-RA"/>
    </source>
</evidence>
<sequence>MFYNSDIISCHIPDQNLEELSILSLTKNSKTIEFHCASHKNALNLYCERLFRRNVSPPSNVLTKDEEAKVAEQKMNEYLEMWSFLRLDVPNRLCKNANRDSPRQSVPRTIGESAYKLQEATTEKIPPGPVTIKQMQSTIEAHEQGKDLFQSIINYKMPYKPQEAAPRIDGDLQKKLRVTLTHPWQDGGLNMPSRFSDKIDDV</sequence>
<name>A0A915IEF5_ROMCU</name>
<dbReference type="WBParaSite" id="nRc.2.0.1.t11596-RA">
    <property type="protein sequence ID" value="nRc.2.0.1.t11596-RA"/>
    <property type="gene ID" value="nRc.2.0.1.g11596"/>
</dbReference>
<dbReference type="AlphaFoldDB" id="A0A915IEF5"/>